<evidence type="ECO:0000313" key="4">
    <source>
        <dbReference type="EMBL" id="CAB4033343.1"/>
    </source>
</evidence>
<dbReference type="Proteomes" id="UP001152795">
    <property type="component" value="Unassembled WGS sequence"/>
</dbReference>
<reference evidence="4" key="1">
    <citation type="submission" date="2020-04" db="EMBL/GenBank/DDBJ databases">
        <authorList>
            <person name="Alioto T."/>
            <person name="Alioto T."/>
            <person name="Gomez Garrido J."/>
        </authorList>
    </citation>
    <scope>NUCLEOTIDE SEQUENCE</scope>
    <source>
        <strain evidence="4">A484AB</strain>
    </source>
</reference>
<dbReference type="EMBL" id="CACRXK020019171">
    <property type="protein sequence ID" value="CAB4033343.1"/>
    <property type="molecule type" value="Genomic_DNA"/>
</dbReference>
<accession>A0A7D9JNF9</accession>
<name>A0A7D9JNF9_PARCT</name>
<dbReference type="Pfam" id="PF14214">
    <property type="entry name" value="Helitron_like_N"/>
    <property type="match status" value="1"/>
</dbReference>
<gene>
    <name evidence="4" type="ORF">PACLA_8A038084</name>
</gene>
<feature type="domain" description="DUF6570" evidence="3">
    <location>
        <begin position="5"/>
        <end position="83"/>
    </location>
</feature>
<dbReference type="OrthoDB" id="10063525at2759"/>
<evidence type="ECO:0000313" key="5">
    <source>
        <dbReference type="Proteomes" id="UP001152795"/>
    </source>
</evidence>
<feature type="domain" description="Helitron helicase-like" evidence="2">
    <location>
        <begin position="261"/>
        <end position="395"/>
    </location>
</feature>
<organism evidence="4 5">
    <name type="scientific">Paramuricea clavata</name>
    <name type="common">Red gorgonian</name>
    <name type="synonym">Violescent sea-whip</name>
    <dbReference type="NCBI Taxonomy" id="317549"/>
    <lineage>
        <taxon>Eukaryota</taxon>
        <taxon>Metazoa</taxon>
        <taxon>Cnidaria</taxon>
        <taxon>Anthozoa</taxon>
        <taxon>Octocorallia</taxon>
        <taxon>Malacalcyonacea</taxon>
        <taxon>Plexauridae</taxon>
        <taxon>Paramuricea</taxon>
    </lineage>
</organism>
<keyword evidence="5" id="KW-1185">Reference proteome</keyword>
<evidence type="ECO:0000259" key="2">
    <source>
        <dbReference type="Pfam" id="PF14214"/>
    </source>
</evidence>
<sequence length="453" mass="52378">MSCPEKPDVLNLTSLEERMISPRIPFMQLRELPRGGQLSIHGNVVNVPADVNSTVNLLPRPVNELQTIPIKFKRRLSYKRHYLFENIRPFREHSIEGETSQLDNEKVTEENEHSDETDVWSEVEERPAGVMHTLLIEPGVSQNFHDVLSFAPGEGNKPLGLFIDKDSEYLSFTTIFYGKRRSDNQGRQIPVQYSTICKWELRCQDRRVAASVPNIFYKLKKLQIKRIQDSAGISIRKCKTKGKKYTSGDLKTDAGVKKLIHLEEGHRVLRNLRGSPPYFEKCKKDLFAMIRQLGNPTWFCSFSAAETRWPHLLKILGRLVEKNNYTDDEISGMTWQKKSELIRKDPVTCARNFEHMFRLFLTTFFKSKQMPIGEIEDFFYRVELQQRGSPHIHALFWVKNAPHFGKKSESEVTAFVDKYGTCKSDTQGAVDTDLVNLQLHRHAKTCKKGTKYL</sequence>
<evidence type="ECO:0000259" key="3">
    <source>
        <dbReference type="Pfam" id="PF20209"/>
    </source>
</evidence>
<feature type="compositionally biased region" description="Basic and acidic residues" evidence="1">
    <location>
        <begin position="103"/>
        <end position="116"/>
    </location>
</feature>
<dbReference type="InterPro" id="IPR025476">
    <property type="entry name" value="Helitron_helicase-like"/>
</dbReference>
<evidence type="ECO:0000256" key="1">
    <source>
        <dbReference type="SAM" id="MobiDB-lite"/>
    </source>
</evidence>
<protein>
    <submittedName>
        <fullName evidence="4">Uncharacterized protein</fullName>
    </submittedName>
</protein>
<comment type="caution">
    <text evidence="4">The sequence shown here is derived from an EMBL/GenBank/DDBJ whole genome shotgun (WGS) entry which is preliminary data.</text>
</comment>
<dbReference type="InterPro" id="IPR046700">
    <property type="entry name" value="DUF6570"/>
</dbReference>
<dbReference type="AlphaFoldDB" id="A0A7D9JNF9"/>
<proteinExistence type="predicted"/>
<dbReference type="Pfam" id="PF20209">
    <property type="entry name" value="DUF6570"/>
    <property type="match status" value="1"/>
</dbReference>
<feature type="region of interest" description="Disordered" evidence="1">
    <location>
        <begin position="95"/>
        <end position="122"/>
    </location>
</feature>